<dbReference type="InterPro" id="IPR001750">
    <property type="entry name" value="ND/Mrp_TM"/>
</dbReference>
<evidence type="ECO:0000256" key="11">
    <source>
        <dbReference type="ARBA" id="ARBA00023027"/>
    </source>
</evidence>
<evidence type="ECO:0000256" key="5">
    <source>
        <dbReference type="ARBA" id="ARBA00022448"/>
    </source>
</evidence>
<keyword evidence="13 16" id="KW-0496">Mitochondrion</keyword>
<evidence type="ECO:0000256" key="16">
    <source>
        <dbReference type="RuleBase" id="RU003297"/>
    </source>
</evidence>
<evidence type="ECO:0000256" key="8">
    <source>
        <dbReference type="ARBA" id="ARBA00022967"/>
    </source>
</evidence>
<evidence type="ECO:0000256" key="9">
    <source>
        <dbReference type="ARBA" id="ARBA00022982"/>
    </source>
</evidence>
<evidence type="ECO:0000256" key="12">
    <source>
        <dbReference type="ARBA" id="ARBA00023075"/>
    </source>
</evidence>
<keyword evidence="14 16" id="KW-0472">Membrane</keyword>
<reference evidence="18" key="1">
    <citation type="submission" date="2010-12" db="EMBL/GenBank/DDBJ databases">
        <title>The complete mitochondrial genome of the grand jackknife clam, Solen grandis (Bivalvia: Solenidae).</title>
        <authorList>
            <person name="Yuan Y."/>
            <person name="Li Q."/>
        </authorList>
    </citation>
    <scope>NUCLEOTIDE SEQUENCE</scope>
</reference>
<comment type="similarity">
    <text evidence="2 16">Belongs to the complex I subunit 4 family.</text>
</comment>
<dbReference type="GO" id="GO:0042773">
    <property type="term" value="P:ATP synthesis coupled electron transport"/>
    <property type="evidence" value="ECO:0007669"/>
    <property type="project" value="InterPro"/>
</dbReference>
<dbReference type="RefSeq" id="YP_005087644.1">
    <property type="nucleotide sequence ID" value="NC_016665.1"/>
</dbReference>
<evidence type="ECO:0000259" key="17">
    <source>
        <dbReference type="Pfam" id="PF00361"/>
    </source>
</evidence>
<keyword evidence="12 16" id="KW-0830">Ubiquinone</keyword>
<dbReference type="PANTHER" id="PTHR43507">
    <property type="entry name" value="NADH-UBIQUINONE OXIDOREDUCTASE CHAIN 4"/>
    <property type="match status" value="1"/>
</dbReference>
<feature type="transmembrane region" description="Helical" evidence="16">
    <location>
        <begin position="322"/>
        <end position="341"/>
    </location>
</feature>
<feature type="transmembrane region" description="Helical" evidence="16">
    <location>
        <begin position="96"/>
        <end position="118"/>
    </location>
</feature>
<evidence type="ECO:0000256" key="14">
    <source>
        <dbReference type="ARBA" id="ARBA00023136"/>
    </source>
</evidence>
<feature type="transmembrane region" description="Helical" evidence="16">
    <location>
        <begin position="234"/>
        <end position="253"/>
    </location>
</feature>
<dbReference type="EC" id="7.1.1.2" evidence="3 16"/>
<dbReference type="GO" id="GO:0048039">
    <property type="term" value="F:ubiquinone binding"/>
    <property type="evidence" value="ECO:0007669"/>
    <property type="project" value="TreeGrafter"/>
</dbReference>
<dbReference type="AlphaFoldDB" id="G9BY55"/>
<feature type="transmembrane region" description="Helical" evidence="16">
    <location>
        <begin position="153"/>
        <end position="177"/>
    </location>
</feature>
<evidence type="ECO:0000256" key="7">
    <source>
        <dbReference type="ARBA" id="ARBA00022692"/>
    </source>
</evidence>
<feature type="transmembrane region" description="Helical" evidence="16">
    <location>
        <begin position="353"/>
        <end position="373"/>
    </location>
</feature>
<dbReference type="InterPro" id="IPR003918">
    <property type="entry name" value="NADH_UbQ_OxRdtase"/>
</dbReference>
<feature type="transmembrane region" description="Helical" evidence="16">
    <location>
        <begin position="6"/>
        <end position="23"/>
    </location>
</feature>
<feature type="transmembrane region" description="Helical" evidence="16">
    <location>
        <begin position="291"/>
        <end position="316"/>
    </location>
</feature>
<protein>
    <recommendedName>
        <fullName evidence="4 16">NADH-ubiquinone oxidoreductase chain 4</fullName>
        <ecNumber evidence="3 16">7.1.1.2</ecNumber>
    </recommendedName>
</protein>
<dbReference type="GO" id="GO:0008137">
    <property type="term" value="F:NADH dehydrogenase (ubiquinone) activity"/>
    <property type="evidence" value="ECO:0007669"/>
    <property type="project" value="UniProtKB-UniRule"/>
</dbReference>
<dbReference type="GeneID" id="11538435"/>
<dbReference type="GO" id="GO:0003954">
    <property type="term" value="F:NADH dehydrogenase activity"/>
    <property type="evidence" value="ECO:0007669"/>
    <property type="project" value="TreeGrafter"/>
</dbReference>
<evidence type="ECO:0000256" key="1">
    <source>
        <dbReference type="ARBA" id="ARBA00004225"/>
    </source>
</evidence>
<dbReference type="Pfam" id="PF00361">
    <property type="entry name" value="Proton_antipo_M"/>
    <property type="match status" value="1"/>
</dbReference>
<evidence type="ECO:0000256" key="13">
    <source>
        <dbReference type="ARBA" id="ARBA00023128"/>
    </source>
</evidence>
<evidence type="ECO:0000256" key="6">
    <source>
        <dbReference type="ARBA" id="ARBA00022660"/>
    </source>
</evidence>
<sequence length="464" mass="50710">MLSLYLVGISLGLLLFCSSFSFFDLSVIVGVVVCCVLGCCVWSLGLLYTQIDGGIYVGSWFYGDGMSALMVFMSCLVVLLSMVCSDKDFKVGSLGLHFGVGGFSLCLVGLMLNCILFFYCSSLFSFYILLESSLFPTLLLIICWGYQPERLQAGMLIVLYTVGSSMPFLFGVVWMYLVSGSDSFGMVGCSELVGGVFGGLCWLLFLVGFLVKLPMFFLHSWLPKAHVEAPVSGSMILAGILLKFGGFGFWRFLPIVSAVSFGVLEGLVVFGFIGGLVSSIICFLQSDMKALIAYSSVSHMSLVIVGMMSLYGLGWASSVCMMFAHGVCSPCMFALANYSYSYFGSRSMMLCKGLLMVSPSISFMWFIFCALNLGCPPSLNFFSEVMLVLVGVSFFKGFIVLFILMLVFGGAYSMHLYCSLNHGPYPWVGYTCGVVSDRMIWGCWVSLVLLFFCFVCLDLSMVVC</sequence>
<feature type="transmembrane region" description="Helical" evidence="16">
    <location>
        <begin position="28"/>
        <end position="48"/>
    </location>
</feature>
<feature type="transmembrane region" description="Helical" evidence="16">
    <location>
        <begin position="385"/>
        <end position="418"/>
    </location>
</feature>
<keyword evidence="6 16" id="KW-0679">Respiratory chain</keyword>
<evidence type="ECO:0000256" key="4">
    <source>
        <dbReference type="ARBA" id="ARBA00021006"/>
    </source>
</evidence>
<feature type="transmembrane region" description="Helical" evidence="16">
    <location>
        <begin position="197"/>
        <end position="222"/>
    </location>
</feature>
<feature type="transmembrane region" description="Helical" evidence="16">
    <location>
        <begin position="439"/>
        <end position="463"/>
    </location>
</feature>
<keyword evidence="8" id="KW-1278">Translocase</keyword>
<evidence type="ECO:0000313" key="18">
    <source>
        <dbReference type="EMBL" id="ADV42028.1"/>
    </source>
</evidence>
<feature type="domain" description="NADH:quinone oxidoreductase/Mrp antiporter transmembrane" evidence="17">
    <location>
        <begin position="122"/>
        <end position="404"/>
    </location>
</feature>
<feature type="transmembrane region" description="Helical" evidence="16">
    <location>
        <begin position="60"/>
        <end position="84"/>
    </location>
</feature>
<accession>G9BY55</accession>
<organism evidence="18">
    <name type="scientific">Solen grandis</name>
    <name type="common">grand razor shell</name>
    <dbReference type="NCBI Taxonomy" id="165599"/>
    <lineage>
        <taxon>Eukaryota</taxon>
        <taxon>Metazoa</taxon>
        <taxon>Spiralia</taxon>
        <taxon>Lophotrochozoa</taxon>
        <taxon>Mollusca</taxon>
        <taxon>Bivalvia</taxon>
        <taxon>Autobranchia</taxon>
        <taxon>Heteroconchia</taxon>
        <taxon>Euheterodonta</taxon>
        <taxon>Imparidentia</taxon>
        <taxon>Adapedonta</taxon>
        <taxon>Solenoidea</taxon>
        <taxon>Solenidae</taxon>
        <taxon>Solen</taxon>
    </lineage>
</organism>
<evidence type="ECO:0000256" key="3">
    <source>
        <dbReference type="ARBA" id="ARBA00012944"/>
    </source>
</evidence>
<feature type="transmembrane region" description="Helical" evidence="16">
    <location>
        <begin position="259"/>
        <end position="284"/>
    </location>
</feature>
<keyword evidence="7 16" id="KW-0812">Transmembrane</keyword>
<dbReference type="GO" id="GO:0015990">
    <property type="term" value="P:electron transport coupled proton transport"/>
    <property type="evidence" value="ECO:0007669"/>
    <property type="project" value="TreeGrafter"/>
</dbReference>
<comment type="function">
    <text evidence="16">Core subunit of the mitochondrial membrane respiratory chain NADH dehydrogenase (Complex I) which catalyzes electron transfer from NADH through the respiratory chain, using ubiquinone as an electron acceptor. Essential for the catalytic activity and assembly of complex I.</text>
</comment>
<name>G9BY55_9BIVA</name>
<evidence type="ECO:0000256" key="15">
    <source>
        <dbReference type="ARBA" id="ARBA00049551"/>
    </source>
</evidence>
<gene>
    <name evidence="18" type="primary">ND4</name>
</gene>
<comment type="catalytic activity">
    <reaction evidence="15 16">
        <text>a ubiquinone + NADH + 5 H(+)(in) = a ubiquinol + NAD(+) + 4 H(+)(out)</text>
        <dbReference type="Rhea" id="RHEA:29091"/>
        <dbReference type="Rhea" id="RHEA-COMP:9565"/>
        <dbReference type="Rhea" id="RHEA-COMP:9566"/>
        <dbReference type="ChEBI" id="CHEBI:15378"/>
        <dbReference type="ChEBI" id="CHEBI:16389"/>
        <dbReference type="ChEBI" id="CHEBI:17976"/>
        <dbReference type="ChEBI" id="CHEBI:57540"/>
        <dbReference type="ChEBI" id="CHEBI:57945"/>
        <dbReference type="EC" id="7.1.1.2"/>
    </reaction>
</comment>
<dbReference type="GO" id="GO:0031966">
    <property type="term" value="C:mitochondrial membrane"/>
    <property type="evidence" value="ECO:0007669"/>
    <property type="project" value="UniProtKB-SubCell"/>
</dbReference>
<dbReference type="EMBL" id="HQ703012">
    <property type="protein sequence ID" value="ADV42028.1"/>
    <property type="molecule type" value="Genomic_DNA"/>
</dbReference>
<proteinExistence type="inferred from homology"/>
<keyword evidence="11 16" id="KW-0520">NAD</keyword>
<evidence type="ECO:0000256" key="2">
    <source>
        <dbReference type="ARBA" id="ARBA00009025"/>
    </source>
</evidence>
<feature type="transmembrane region" description="Helical" evidence="16">
    <location>
        <begin position="124"/>
        <end position="146"/>
    </location>
</feature>
<keyword evidence="9 16" id="KW-0249">Electron transport</keyword>
<evidence type="ECO:0000256" key="10">
    <source>
        <dbReference type="ARBA" id="ARBA00022989"/>
    </source>
</evidence>
<keyword evidence="5 16" id="KW-0813">Transport</keyword>
<dbReference type="PANTHER" id="PTHR43507:SF20">
    <property type="entry name" value="NADH-UBIQUINONE OXIDOREDUCTASE CHAIN 4"/>
    <property type="match status" value="1"/>
</dbReference>
<geneLocation type="mitochondrion" evidence="18"/>
<dbReference type="CTD" id="4538"/>
<dbReference type="PRINTS" id="PR01437">
    <property type="entry name" value="NUOXDRDTASE4"/>
</dbReference>
<keyword evidence="10 16" id="KW-1133">Transmembrane helix</keyword>
<comment type="subcellular location">
    <subcellularLocation>
        <location evidence="1 16">Mitochondrion membrane</location>
        <topology evidence="1 16">Multi-pass membrane protein</topology>
    </subcellularLocation>
</comment>